<gene>
    <name evidence="1" type="ORF">J5U21_02270</name>
</gene>
<organism evidence="1 2">
    <name type="scientific">Saccharolobus shibatae</name>
    <dbReference type="NCBI Taxonomy" id="2286"/>
    <lineage>
        <taxon>Archaea</taxon>
        <taxon>Thermoproteota</taxon>
        <taxon>Thermoprotei</taxon>
        <taxon>Sulfolobales</taxon>
        <taxon>Sulfolobaceae</taxon>
        <taxon>Saccharolobus</taxon>
    </lineage>
</organism>
<proteinExistence type="predicted"/>
<evidence type="ECO:0000313" key="1">
    <source>
        <dbReference type="EMBL" id="QXJ32619.1"/>
    </source>
</evidence>
<dbReference type="GeneID" id="65560688"/>
<reference evidence="1" key="1">
    <citation type="journal article" date="2021" name="Environ. Microbiol.">
        <title>New insights into the diversity and evolution of the archaeal mobilome from three complete genomes of Saccharolobus shibatae.</title>
        <authorList>
            <person name="Medvedeva S."/>
            <person name="Brandt D."/>
            <person name="Cvirkaite-Krupovic V."/>
            <person name="Liu Y."/>
            <person name="Severinov K."/>
            <person name="Ishino S."/>
            <person name="Ishino Y."/>
            <person name="Prangishvili D."/>
            <person name="Kalinowski J."/>
            <person name="Krupovic M."/>
        </authorList>
    </citation>
    <scope>NUCLEOTIDE SEQUENCE</scope>
    <source>
        <strain evidence="1">BEU9</strain>
    </source>
</reference>
<dbReference type="RefSeq" id="WP_218260740.1">
    <property type="nucleotide sequence ID" value="NZ_CP077715.1"/>
</dbReference>
<name>A0A8F5BWH1_9CREN</name>
<sequence>MVNATDKKSLFNRSKKIKETEEYKFEYERLEKEYRTFVDEIAKEIMNYL</sequence>
<dbReference type="AlphaFoldDB" id="A0A8F5BWH1"/>
<protein>
    <submittedName>
        <fullName evidence="1">Uncharacterized protein</fullName>
    </submittedName>
</protein>
<dbReference type="EMBL" id="CP077715">
    <property type="protein sequence ID" value="QXJ32619.1"/>
    <property type="molecule type" value="Genomic_DNA"/>
</dbReference>
<dbReference type="Proteomes" id="UP000693941">
    <property type="component" value="Chromosome"/>
</dbReference>
<accession>A0A8F5BWH1</accession>
<evidence type="ECO:0000313" key="2">
    <source>
        <dbReference type="Proteomes" id="UP000693941"/>
    </source>
</evidence>